<name>A0ABQ4UTU8_9HYPH</name>
<protein>
    <recommendedName>
        <fullName evidence="3">Secreted protein</fullName>
    </recommendedName>
</protein>
<evidence type="ECO:0000313" key="1">
    <source>
        <dbReference type="EMBL" id="GJE75606.1"/>
    </source>
</evidence>
<reference evidence="1" key="2">
    <citation type="submission" date="2021-08" db="EMBL/GenBank/DDBJ databases">
        <authorList>
            <person name="Tani A."/>
            <person name="Ola A."/>
            <person name="Ogura Y."/>
            <person name="Katsura K."/>
            <person name="Hayashi T."/>
        </authorList>
    </citation>
    <scope>NUCLEOTIDE SEQUENCE</scope>
    <source>
        <strain evidence="1">DSM 14458</strain>
    </source>
</reference>
<dbReference type="EMBL" id="BPRE01000006">
    <property type="protein sequence ID" value="GJE75606.1"/>
    <property type="molecule type" value="Genomic_DNA"/>
</dbReference>
<reference evidence="1" key="1">
    <citation type="journal article" date="2021" name="Front. Microbiol.">
        <title>Comprehensive Comparative Genomics and Phenotyping of Methylobacterium Species.</title>
        <authorList>
            <person name="Alessa O."/>
            <person name="Ogura Y."/>
            <person name="Fujitani Y."/>
            <person name="Takami H."/>
            <person name="Hayashi T."/>
            <person name="Sahin N."/>
            <person name="Tani A."/>
        </authorList>
    </citation>
    <scope>NUCLEOTIDE SEQUENCE</scope>
    <source>
        <strain evidence="1">DSM 14458</strain>
    </source>
</reference>
<proteinExistence type="predicted"/>
<keyword evidence="2" id="KW-1185">Reference proteome</keyword>
<organism evidence="1 2">
    <name type="scientific">Methylorubrum suomiense</name>
    <dbReference type="NCBI Taxonomy" id="144191"/>
    <lineage>
        <taxon>Bacteria</taxon>
        <taxon>Pseudomonadati</taxon>
        <taxon>Pseudomonadota</taxon>
        <taxon>Alphaproteobacteria</taxon>
        <taxon>Hyphomicrobiales</taxon>
        <taxon>Methylobacteriaceae</taxon>
        <taxon>Methylorubrum</taxon>
    </lineage>
</organism>
<gene>
    <name evidence="1" type="ORF">BGCPKDLD_2191</name>
</gene>
<sequence>MEMGVVVQISLWLVTAVPDRVQDAEAPSVVMPEQRATASDEWAAQVKAMMTTGRKRQEAIDRQNTDLWARWTHAVCRGDSDAVRSLHRPYASDPRAVRDPGSP</sequence>
<evidence type="ECO:0000313" key="2">
    <source>
        <dbReference type="Proteomes" id="UP001055093"/>
    </source>
</evidence>
<dbReference type="Proteomes" id="UP001055093">
    <property type="component" value="Unassembled WGS sequence"/>
</dbReference>
<accession>A0ABQ4UTU8</accession>
<evidence type="ECO:0008006" key="3">
    <source>
        <dbReference type="Google" id="ProtNLM"/>
    </source>
</evidence>
<comment type="caution">
    <text evidence="1">The sequence shown here is derived from an EMBL/GenBank/DDBJ whole genome shotgun (WGS) entry which is preliminary data.</text>
</comment>